<dbReference type="GO" id="GO:0000278">
    <property type="term" value="P:mitotic cell cycle"/>
    <property type="evidence" value="ECO:0007669"/>
    <property type="project" value="TreeGrafter"/>
</dbReference>
<dbReference type="AlphaFoldDB" id="A0A4P9Y0X3"/>
<protein>
    <recommendedName>
        <fullName evidence="6">Spindle pole body component</fullName>
    </recommendedName>
</protein>
<dbReference type="OrthoDB" id="1608002at2759"/>
<dbReference type="Pfam" id="PF17681">
    <property type="entry name" value="GCP_N_terminal"/>
    <property type="match status" value="1"/>
</dbReference>
<comment type="similarity">
    <text evidence="2 6">Belongs to the TUBGCP family.</text>
</comment>
<dbReference type="PANTHER" id="PTHR19302:SF27">
    <property type="entry name" value="GAMMA-TUBULIN COMPLEX COMPONENT 4"/>
    <property type="match status" value="1"/>
</dbReference>
<evidence type="ECO:0000259" key="8">
    <source>
        <dbReference type="Pfam" id="PF17681"/>
    </source>
</evidence>
<evidence type="ECO:0000256" key="5">
    <source>
        <dbReference type="ARBA" id="ARBA00023212"/>
    </source>
</evidence>
<sequence>MYHELLLALAGHPGDLFLPDGTVSTAFPHLHPGTREALNRLLPLALTYRDLEYFAAHRCLPSTASSSTTPPSVYLEALAVGFEPILQEYREALTSLERQCIQRGPTQPMDIPATQLPLIEFTLALSPYTLILPRIHAALEHILTADIPGPRILDYLREQSLTGIPELARAISRINQPLCALFYRQIAVWTGWGRVMDPYHELFTPVPPPGHNSRIDVEGSEVSLLEEITGLDVYLDLSRTSSILEPSSAKDMLFIGQAIRALSAHGAITPAEATALGSKHSAELQRLLLSSSSSYSLPSRDLLSRVLAMQRRRVAGRLWKAAVIEYGAAEQLTAFRRFFLLGDGPFADDLSRNLNQGMRGREVEAVWKRISPGTHAEVDPHFPGFKWVPMDKATEKAGPEGWLSDGQIGCGIHFRLGYDLSWPMNLIVSSSDLAQYSTAFSFLFIVKRTLLRLQALLVLPGSLGQCPTYTTLRHRILTWVSALYTHFQMDVIEVGFQELRKKWMSASMASIPTVADSEVSILASVRTTGGRGTDGGDGLQRQQQIRDFEGLHTAHAKYLDRVSRGCLLHTPVLLTAVRAVLRAGIEMCDWAERYYRDVGDGEESDGWEEALSQLPSIQRSFDTQAAFVLRTLMGIIRSSSLPSGSDGAIDASMDEGDEPWLEDEDEEVVEDMVMVGWDEGGNRSKEETRTATVMGESLLDQLLLRLNWNGYYLVSGYSRSSAHG</sequence>
<name>A0A4P9Y0X3_9FUNG</name>
<dbReference type="InterPro" id="IPR041470">
    <property type="entry name" value="GCP_N"/>
</dbReference>
<accession>A0A4P9Y0X3</accession>
<dbReference type="GO" id="GO:0007020">
    <property type="term" value="P:microtubule nucleation"/>
    <property type="evidence" value="ECO:0007669"/>
    <property type="project" value="InterPro"/>
</dbReference>
<evidence type="ECO:0000256" key="6">
    <source>
        <dbReference type="RuleBase" id="RU363050"/>
    </source>
</evidence>
<dbReference type="GO" id="GO:0005816">
    <property type="term" value="C:spindle pole body"/>
    <property type="evidence" value="ECO:0007669"/>
    <property type="project" value="UniProtKB-ARBA"/>
</dbReference>
<dbReference type="GO" id="GO:0051225">
    <property type="term" value="P:spindle assembly"/>
    <property type="evidence" value="ECO:0007669"/>
    <property type="project" value="TreeGrafter"/>
</dbReference>
<dbReference type="EMBL" id="KZ988348">
    <property type="protein sequence ID" value="RKP12395.1"/>
    <property type="molecule type" value="Genomic_DNA"/>
</dbReference>
<feature type="domain" description="Gamma tubulin complex component protein N-terminal" evidence="8">
    <location>
        <begin position="3"/>
        <end position="320"/>
    </location>
</feature>
<dbReference type="GO" id="GO:0000930">
    <property type="term" value="C:gamma-tubulin complex"/>
    <property type="evidence" value="ECO:0007669"/>
    <property type="project" value="UniProtKB-ARBA"/>
</dbReference>
<keyword evidence="4 6" id="KW-0493">Microtubule</keyword>
<organism evidence="9 10">
    <name type="scientific">Piptocephalis cylindrospora</name>
    <dbReference type="NCBI Taxonomy" id="1907219"/>
    <lineage>
        <taxon>Eukaryota</taxon>
        <taxon>Fungi</taxon>
        <taxon>Fungi incertae sedis</taxon>
        <taxon>Zoopagomycota</taxon>
        <taxon>Zoopagomycotina</taxon>
        <taxon>Zoopagomycetes</taxon>
        <taxon>Zoopagales</taxon>
        <taxon>Piptocephalidaceae</taxon>
        <taxon>Piptocephalis</taxon>
    </lineage>
</organism>
<evidence type="ECO:0000256" key="2">
    <source>
        <dbReference type="ARBA" id="ARBA00010337"/>
    </source>
</evidence>
<evidence type="ECO:0000313" key="10">
    <source>
        <dbReference type="Proteomes" id="UP000267251"/>
    </source>
</evidence>
<keyword evidence="3 6" id="KW-0963">Cytoplasm</keyword>
<dbReference type="GO" id="GO:0051011">
    <property type="term" value="F:microtubule minus-end binding"/>
    <property type="evidence" value="ECO:0007669"/>
    <property type="project" value="TreeGrafter"/>
</dbReference>
<dbReference type="Gene3D" id="1.20.120.1900">
    <property type="entry name" value="Gamma-tubulin complex, C-terminal domain"/>
    <property type="match status" value="1"/>
</dbReference>
<dbReference type="GO" id="GO:0031122">
    <property type="term" value="P:cytoplasmic microtubule organization"/>
    <property type="evidence" value="ECO:0007669"/>
    <property type="project" value="TreeGrafter"/>
</dbReference>
<reference evidence="10" key="1">
    <citation type="journal article" date="2018" name="Nat. Microbiol.">
        <title>Leveraging single-cell genomics to expand the fungal tree of life.</title>
        <authorList>
            <person name="Ahrendt S.R."/>
            <person name="Quandt C.A."/>
            <person name="Ciobanu D."/>
            <person name="Clum A."/>
            <person name="Salamov A."/>
            <person name="Andreopoulos B."/>
            <person name="Cheng J.F."/>
            <person name="Woyke T."/>
            <person name="Pelin A."/>
            <person name="Henrissat B."/>
            <person name="Reynolds N.K."/>
            <person name="Benny G.L."/>
            <person name="Smith M.E."/>
            <person name="James T.Y."/>
            <person name="Grigoriev I.V."/>
        </authorList>
    </citation>
    <scope>NUCLEOTIDE SEQUENCE [LARGE SCALE GENOMIC DNA]</scope>
</reference>
<feature type="domain" description="Gamma tubulin complex component C-terminal" evidence="7">
    <location>
        <begin position="330"/>
        <end position="712"/>
    </location>
</feature>
<dbReference type="InterPro" id="IPR042241">
    <property type="entry name" value="GCP_C_sf"/>
</dbReference>
<comment type="subcellular location">
    <subcellularLocation>
        <location evidence="1 6">Cytoplasm</location>
        <location evidence="1 6">Cytoskeleton</location>
        <location evidence="1 6">Microtubule organizing center</location>
    </subcellularLocation>
</comment>
<dbReference type="InterPro" id="IPR007259">
    <property type="entry name" value="GCP"/>
</dbReference>
<keyword evidence="10" id="KW-1185">Reference proteome</keyword>
<dbReference type="Proteomes" id="UP000267251">
    <property type="component" value="Unassembled WGS sequence"/>
</dbReference>
<keyword evidence="5 6" id="KW-0206">Cytoskeleton</keyword>
<dbReference type="GO" id="GO:0051321">
    <property type="term" value="P:meiotic cell cycle"/>
    <property type="evidence" value="ECO:0007669"/>
    <property type="project" value="TreeGrafter"/>
</dbReference>
<evidence type="ECO:0000256" key="3">
    <source>
        <dbReference type="ARBA" id="ARBA00022490"/>
    </source>
</evidence>
<dbReference type="GO" id="GO:0000922">
    <property type="term" value="C:spindle pole"/>
    <property type="evidence" value="ECO:0007669"/>
    <property type="project" value="InterPro"/>
</dbReference>
<dbReference type="InterPro" id="IPR040457">
    <property type="entry name" value="GCP_C"/>
</dbReference>
<gene>
    <name evidence="9" type="ORF">BJ684DRAFT_21063</name>
</gene>
<dbReference type="Pfam" id="PF04130">
    <property type="entry name" value="GCP_C_terminal"/>
    <property type="match status" value="1"/>
</dbReference>
<dbReference type="GO" id="GO:0043015">
    <property type="term" value="F:gamma-tubulin binding"/>
    <property type="evidence" value="ECO:0007669"/>
    <property type="project" value="InterPro"/>
</dbReference>
<dbReference type="PANTHER" id="PTHR19302">
    <property type="entry name" value="GAMMA TUBULIN COMPLEX PROTEIN"/>
    <property type="match status" value="1"/>
</dbReference>
<evidence type="ECO:0000313" key="9">
    <source>
        <dbReference type="EMBL" id="RKP12395.1"/>
    </source>
</evidence>
<evidence type="ECO:0000259" key="7">
    <source>
        <dbReference type="Pfam" id="PF04130"/>
    </source>
</evidence>
<evidence type="ECO:0000256" key="4">
    <source>
        <dbReference type="ARBA" id="ARBA00022701"/>
    </source>
</evidence>
<proteinExistence type="inferred from homology"/>
<evidence type="ECO:0000256" key="1">
    <source>
        <dbReference type="ARBA" id="ARBA00004267"/>
    </source>
</evidence>
<dbReference type="GO" id="GO:0005874">
    <property type="term" value="C:microtubule"/>
    <property type="evidence" value="ECO:0007669"/>
    <property type="project" value="UniProtKB-KW"/>
</dbReference>